<organism evidence="1 2">
    <name type="scientific">Rotaria socialis</name>
    <dbReference type="NCBI Taxonomy" id="392032"/>
    <lineage>
        <taxon>Eukaryota</taxon>
        <taxon>Metazoa</taxon>
        <taxon>Spiralia</taxon>
        <taxon>Gnathifera</taxon>
        <taxon>Rotifera</taxon>
        <taxon>Eurotatoria</taxon>
        <taxon>Bdelloidea</taxon>
        <taxon>Philodinida</taxon>
        <taxon>Philodinidae</taxon>
        <taxon>Rotaria</taxon>
    </lineage>
</organism>
<dbReference type="GO" id="GO:0005096">
    <property type="term" value="F:GTPase activator activity"/>
    <property type="evidence" value="ECO:0007669"/>
    <property type="project" value="InterPro"/>
</dbReference>
<dbReference type="PANTHER" id="PTHR24113">
    <property type="entry name" value="RAN GTPASE-ACTIVATING PROTEIN 1"/>
    <property type="match status" value="1"/>
</dbReference>
<name>A0A818N9F6_9BILA</name>
<dbReference type="EMBL" id="CAJNYU010002807">
    <property type="protein sequence ID" value="CAF3602743.1"/>
    <property type="molecule type" value="Genomic_DNA"/>
</dbReference>
<sequence>MTDKDLKTQEEFSISQNAAKTQDCQHLTSLSIVKFDGTMEDIELILSLTPSLTRLRLISCRKKFDSTFDGSTWERTIGSKLPLLKNFELFLSHEFWRDTLKVLELGSCKTGHKGAMHLACLLRTNQTLTHLDLKYCNIENQGVKELTDALRTNKSLTTLFLSHNKIDAEGVEYLIEALEDNKTLLQIRDISASNDNQNLVSVNVAIQMRNNKALTALYLANNSLGDEGTKFLADALQNHPKLEIVDLGNNKITFIGADCMFIALQNNATLTTLILKNNSGIDCEAISHAISLKNNQTLSEFKFSWEKAGGPGAKYISDMIKNNTVILRFFVELYDAIVYLFELGHKNIENFVRSGRTWCSTILLRRTEV</sequence>
<dbReference type="SUPFAM" id="SSF52047">
    <property type="entry name" value="RNI-like"/>
    <property type="match status" value="1"/>
</dbReference>
<gene>
    <name evidence="1" type="ORF">FME351_LOCUS22039</name>
</gene>
<comment type="caution">
    <text evidence="1">The sequence shown here is derived from an EMBL/GenBank/DDBJ whole genome shotgun (WGS) entry which is preliminary data.</text>
</comment>
<dbReference type="Proteomes" id="UP000663869">
    <property type="component" value="Unassembled WGS sequence"/>
</dbReference>
<proteinExistence type="predicted"/>
<dbReference type="GO" id="GO:0006913">
    <property type="term" value="P:nucleocytoplasmic transport"/>
    <property type="evidence" value="ECO:0007669"/>
    <property type="project" value="TreeGrafter"/>
</dbReference>
<dbReference type="InterPro" id="IPR032675">
    <property type="entry name" value="LRR_dom_sf"/>
</dbReference>
<dbReference type="Pfam" id="PF13516">
    <property type="entry name" value="LRR_6"/>
    <property type="match status" value="3"/>
</dbReference>
<dbReference type="GO" id="GO:0048471">
    <property type="term" value="C:perinuclear region of cytoplasm"/>
    <property type="evidence" value="ECO:0007669"/>
    <property type="project" value="TreeGrafter"/>
</dbReference>
<protein>
    <submittedName>
        <fullName evidence="1">Uncharacterized protein</fullName>
    </submittedName>
</protein>
<dbReference type="GO" id="GO:0005829">
    <property type="term" value="C:cytosol"/>
    <property type="evidence" value="ECO:0007669"/>
    <property type="project" value="TreeGrafter"/>
</dbReference>
<evidence type="ECO:0000313" key="2">
    <source>
        <dbReference type="Proteomes" id="UP000663869"/>
    </source>
</evidence>
<dbReference type="SMART" id="SM00368">
    <property type="entry name" value="LRR_RI"/>
    <property type="match status" value="5"/>
</dbReference>
<dbReference type="Gene3D" id="3.80.10.10">
    <property type="entry name" value="Ribonuclease Inhibitor"/>
    <property type="match status" value="2"/>
</dbReference>
<dbReference type="GO" id="GO:0005634">
    <property type="term" value="C:nucleus"/>
    <property type="evidence" value="ECO:0007669"/>
    <property type="project" value="TreeGrafter"/>
</dbReference>
<dbReference type="GO" id="GO:0031267">
    <property type="term" value="F:small GTPase binding"/>
    <property type="evidence" value="ECO:0007669"/>
    <property type="project" value="TreeGrafter"/>
</dbReference>
<dbReference type="PANTHER" id="PTHR24113:SF15">
    <property type="entry name" value="NACHT DOMAIN-CONTAINING PROTEIN"/>
    <property type="match status" value="1"/>
</dbReference>
<dbReference type="InterPro" id="IPR027038">
    <property type="entry name" value="RanGap"/>
</dbReference>
<accession>A0A818N9F6</accession>
<dbReference type="AlphaFoldDB" id="A0A818N9F6"/>
<dbReference type="InterPro" id="IPR001611">
    <property type="entry name" value="Leu-rich_rpt"/>
</dbReference>
<reference evidence="1" key="1">
    <citation type="submission" date="2021-02" db="EMBL/GenBank/DDBJ databases">
        <authorList>
            <person name="Nowell W R."/>
        </authorList>
    </citation>
    <scope>NUCLEOTIDE SEQUENCE</scope>
</reference>
<evidence type="ECO:0000313" key="1">
    <source>
        <dbReference type="EMBL" id="CAF3602743.1"/>
    </source>
</evidence>